<sequence>MLVLGVVRIAQPVHGYDVRRELLSWRLEEWANVKPGSVYSALKTMHREGLLALHGEGGGGGRPERTRYVLTGEGEKEFQVLLRAHWWHATSPTVPFLGALCLMPFMAREELVAALTARISQLGAKLDELRFVRETVRDGATGADGDIPEHAREVFEFAAAHTRGELDWTRALLRRVQAGAYVLAGEPGAADLGPGRGVLGPVEGLDV</sequence>
<name>A0ABP9I3H9_9ACTN</name>
<keyword evidence="3" id="KW-1185">Reference proteome</keyword>
<feature type="domain" description="Transcription regulator PadR N-terminal" evidence="1">
    <location>
        <begin position="3"/>
        <end position="79"/>
    </location>
</feature>
<reference evidence="3" key="1">
    <citation type="journal article" date="2019" name="Int. J. Syst. Evol. Microbiol.">
        <title>The Global Catalogue of Microorganisms (GCM) 10K type strain sequencing project: providing services to taxonomists for standard genome sequencing and annotation.</title>
        <authorList>
            <consortium name="The Broad Institute Genomics Platform"/>
            <consortium name="The Broad Institute Genome Sequencing Center for Infectious Disease"/>
            <person name="Wu L."/>
            <person name="Ma J."/>
        </authorList>
    </citation>
    <scope>NUCLEOTIDE SEQUENCE [LARGE SCALE GENOMIC DNA]</scope>
    <source>
        <strain evidence="3">JCM 18126</strain>
    </source>
</reference>
<dbReference type="InterPro" id="IPR036390">
    <property type="entry name" value="WH_DNA-bd_sf"/>
</dbReference>
<dbReference type="EMBL" id="BAABIL010000402">
    <property type="protein sequence ID" value="GAA4985658.1"/>
    <property type="molecule type" value="Genomic_DNA"/>
</dbReference>
<gene>
    <name evidence="2" type="ORF">GCM10023225_25420</name>
</gene>
<evidence type="ECO:0000313" key="2">
    <source>
        <dbReference type="EMBL" id="GAA4985658.1"/>
    </source>
</evidence>
<protein>
    <submittedName>
        <fullName evidence="2">PadR family transcriptional regulator</fullName>
    </submittedName>
</protein>
<dbReference type="Pfam" id="PF03551">
    <property type="entry name" value="PadR"/>
    <property type="match status" value="1"/>
</dbReference>
<proteinExistence type="predicted"/>
<evidence type="ECO:0000259" key="1">
    <source>
        <dbReference type="Pfam" id="PF03551"/>
    </source>
</evidence>
<dbReference type="Proteomes" id="UP001501195">
    <property type="component" value="Unassembled WGS sequence"/>
</dbReference>
<dbReference type="InterPro" id="IPR005149">
    <property type="entry name" value="Tscrpt_reg_PadR_N"/>
</dbReference>
<dbReference type="InterPro" id="IPR036388">
    <property type="entry name" value="WH-like_DNA-bd_sf"/>
</dbReference>
<organism evidence="2 3">
    <name type="scientific">Kineococcus glutinatus</name>
    <dbReference type="NCBI Taxonomy" id="1070872"/>
    <lineage>
        <taxon>Bacteria</taxon>
        <taxon>Bacillati</taxon>
        <taxon>Actinomycetota</taxon>
        <taxon>Actinomycetes</taxon>
        <taxon>Kineosporiales</taxon>
        <taxon>Kineosporiaceae</taxon>
        <taxon>Kineococcus</taxon>
    </lineage>
</organism>
<evidence type="ECO:0000313" key="3">
    <source>
        <dbReference type="Proteomes" id="UP001501195"/>
    </source>
</evidence>
<dbReference type="InterPro" id="IPR052509">
    <property type="entry name" value="Metal_resp_DNA-bind_regulator"/>
</dbReference>
<dbReference type="PANTHER" id="PTHR33169:SF14">
    <property type="entry name" value="TRANSCRIPTIONAL REGULATOR RV3488"/>
    <property type="match status" value="1"/>
</dbReference>
<dbReference type="PANTHER" id="PTHR33169">
    <property type="entry name" value="PADR-FAMILY TRANSCRIPTIONAL REGULATOR"/>
    <property type="match status" value="1"/>
</dbReference>
<dbReference type="Gene3D" id="1.10.10.10">
    <property type="entry name" value="Winged helix-like DNA-binding domain superfamily/Winged helix DNA-binding domain"/>
    <property type="match status" value="1"/>
</dbReference>
<comment type="caution">
    <text evidence="2">The sequence shown here is derived from an EMBL/GenBank/DDBJ whole genome shotgun (WGS) entry which is preliminary data.</text>
</comment>
<accession>A0ABP9I3H9</accession>
<dbReference type="SUPFAM" id="SSF46785">
    <property type="entry name" value="Winged helix' DNA-binding domain"/>
    <property type="match status" value="1"/>
</dbReference>